<comment type="caution">
    <text evidence="1">The sequence shown here is derived from an EMBL/GenBank/DDBJ whole genome shotgun (WGS) entry which is preliminary data.</text>
</comment>
<name>A0A2A9PFN8_OPHUN</name>
<sequence>MLLIAVSVPRLAKTIRAWNWSCAGMDARDRDLPTYLPTYLPRLRLQGSWKAAVSKLGGCRGKGSPGGYLGELGPLPTALFAEDPHKQPTSLSCYGGRYFVNRLSSCPGLVRCTFALILGSSTSGLSTSTNPPTYLYPLCHCFFVFAPRRRRRRRSRRRCATCLASAPSPP</sequence>
<organism evidence="1 2">
    <name type="scientific">Ophiocordyceps unilateralis</name>
    <name type="common">Zombie-ant fungus</name>
    <name type="synonym">Torrubia unilateralis</name>
    <dbReference type="NCBI Taxonomy" id="268505"/>
    <lineage>
        <taxon>Eukaryota</taxon>
        <taxon>Fungi</taxon>
        <taxon>Dikarya</taxon>
        <taxon>Ascomycota</taxon>
        <taxon>Pezizomycotina</taxon>
        <taxon>Sordariomycetes</taxon>
        <taxon>Hypocreomycetidae</taxon>
        <taxon>Hypocreales</taxon>
        <taxon>Ophiocordycipitaceae</taxon>
        <taxon>Ophiocordyceps</taxon>
    </lineage>
</organism>
<keyword evidence="2" id="KW-1185">Reference proteome</keyword>
<accession>A0A2A9PFN8</accession>
<proteinExistence type="predicted"/>
<reference evidence="1 2" key="1">
    <citation type="journal article" date="2015" name="BMC Genomics">
        <title>Gene expression during zombie ant biting behavior reflects the complexity underlying fungal parasitic behavioral manipulation.</title>
        <authorList>
            <person name="de Bekker C."/>
            <person name="Ohm R.A."/>
            <person name="Loreto R.G."/>
            <person name="Sebastian A."/>
            <person name="Albert I."/>
            <person name="Merrow M."/>
            <person name="Brachmann A."/>
            <person name="Hughes D.P."/>
        </authorList>
    </citation>
    <scope>NUCLEOTIDE SEQUENCE [LARGE SCALE GENOMIC DNA]</scope>
    <source>
        <strain evidence="1 2">SC16a</strain>
    </source>
</reference>
<gene>
    <name evidence="1" type="ORF">XA68_12020</name>
</gene>
<dbReference type="Proteomes" id="UP000037136">
    <property type="component" value="Unassembled WGS sequence"/>
</dbReference>
<dbReference type="EMBL" id="LAZP02000180">
    <property type="protein sequence ID" value="PFH59697.1"/>
    <property type="molecule type" value="Genomic_DNA"/>
</dbReference>
<dbReference type="AlphaFoldDB" id="A0A2A9PFN8"/>
<protein>
    <submittedName>
        <fullName evidence="1">Uncharacterized protein</fullName>
    </submittedName>
</protein>
<reference evidence="1 2" key="2">
    <citation type="journal article" date="2017" name="Sci. Rep.">
        <title>Ant-infecting Ophiocordyceps genomes reveal a high diversity of potential behavioral manipulation genes and a possible major role for enterotoxins.</title>
        <authorList>
            <person name="de Bekker C."/>
            <person name="Ohm R.A."/>
            <person name="Evans H.C."/>
            <person name="Brachmann A."/>
            <person name="Hughes D.P."/>
        </authorList>
    </citation>
    <scope>NUCLEOTIDE SEQUENCE [LARGE SCALE GENOMIC DNA]</scope>
    <source>
        <strain evidence="1 2">SC16a</strain>
    </source>
</reference>
<evidence type="ECO:0000313" key="2">
    <source>
        <dbReference type="Proteomes" id="UP000037136"/>
    </source>
</evidence>
<evidence type="ECO:0000313" key="1">
    <source>
        <dbReference type="EMBL" id="PFH59697.1"/>
    </source>
</evidence>